<dbReference type="InterPro" id="IPR035067">
    <property type="entry name" value="V-type_ATPase_csu/dsu"/>
</dbReference>
<dbReference type="RefSeq" id="WP_059031115.1">
    <property type="nucleotide sequence ID" value="NZ_BSDN01000006.1"/>
</dbReference>
<protein>
    <submittedName>
        <fullName evidence="4">V/A-type H+-transporting ATPase subunit C</fullName>
    </submittedName>
</protein>
<dbReference type="SUPFAM" id="SSF103486">
    <property type="entry name" value="V-type ATP synthase subunit C"/>
    <property type="match status" value="1"/>
</dbReference>
<dbReference type="InterPro" id="IPR050873">
    <property type="entry name" value="V-ATPase_V0D/AC39_subunit"/>
</dbReference>
<gene>
    <name evidence="4" type="ORF">TSYNT_151</name>
</gene>
<evidence type="ECO:0000256" key="2">
    <source>
        <dbReference type="ARBA" id="ARBA00022448"/>
    </source>
</evidence>
<keyword evidence="2" id="KW-0813">Transport</keyword>
<keyword evidence="5" id="KW-1185">Reference proteome</keyword>
<name>A0A0U9HIH8_9FIRM</name>
<proteinExistence type="inferred from homology"/>
<dbReference type="AlphaFoldDB" id="A0A0U9HIH8"/>
<dbReference type="EMBL" id="DF976995">
    <property type="protein sequence ID" value="GAQ24067.1"/>
    <property type="molecule type" value="Genomic_DNA"/>
</dbReference>
<evidence type="ECO:0000313" key="5">
    <source>
        <dbReference type="Proteomes" id="UP000062160"/>
    </source>
</evidence>
<accession>A0A0U9HIH8</accession>
<dbReference type="PANTHER" id="PTHR38682">
    <property type="entry name" value="V-TYPE ATP SYNTHASE SUBUNIT C"/>
    <property type="match status" value="1"/>
</dbReference>
<dbReference type="GO" id="GO:0046961">
    <property type="term" value="F:proton-transporting ATPase activity, rotational mechanism"/>
    <property type="evidence" value="ECO:0007669"/>
    <property type="project" value="InterPro"/>
</dbReference>
<dbReference type="InterPro" id="IPR036079">
    <property type="entry name" value="ATPase_csu/dsu_sf"/>
</dbReference>
<dbReference type="Pfam" id="PF01992">
    <property type="entry name" value="vATP-synt_AC39"/>
    <property type="match status" value="1"/>
</dbReference>
<organism evidence="4">
    <name type="scientific">Tepidanaerobacter syntrophicus</name>
    <dbReference type="NCBI Taxonomy" id="224999"/>
    <lineage>
        <taxon>Bacteria</taxon>
        <taxon>Bacillati</taxon>
        <taxon>Bacillota</taxon>
        <taxon>Clostridia</taxon>
        <taxon>Thermosediminibacterales</taxon>
        <taxon>Tepidanaerobacteraceae</taxon>
        <taxon>Tepidanaerobacter</taxon>
    </lineage>
</organism>
<keyword evidence="3" id="KW-0406">Ion transport</keyword>
<sequence length="334" mass="37874">MAKDTDFLYVSARIKFLETKLLGKSAIDRLLDAPGIDDALKALSDTEYGSDIAEMENIYDFEKVLEHSMLRTIDTLKESFKNHELIRFFNLKNDYHNLKVILKGNILGTEVKEYFSHLGEVSPEEMQKYAQGENSAAVPDNFKEAYDKALEIYDATKDPQKIDLFLDQALFKEMEKITEQSKIPFLKVYLAALSDITNIKTMLRLKKADSDIRTLESALVVGGSLKSDFFKEIFTGSTQSIIEAFSSTPYYEIVEEGLTAWESTGSPLVLEKMADNYLMALARKGLYTPFGPETVVGYMAARDNELKLLRIILVGKINGISSDMIRERLRDVYI</sequence>
<dbReference type="Gene3D" id="1.10.132.50">
    <property type="entry name" value="ATP synthase (C/AC39) subunit, domain 3"/>
    <property type="match status" value="1"/>
</dbReference>
<dbReference type="OrthoDB" id="1653at2"/>
<evidence type="ECO:0000256" key="3">
    <source>
        <dbReference type="ARBA" id="ARBA00023065"/>
    </source>
</evidence>
<dbReference type="InterPro" id="IPR044911">
    <property type="entry name" value="V-type_ATPase_csu/dsu_dom_3"/>
</dbReference>
<evidence type="ECO:0000256" key="1">
    <source>
        <dbReference type="ARBA" id="ARBA00006709"/>
    </source>
</evidence>
<dbReference type="Gene3D" id="1.20.1690.10">
    <property type="entry name" value="V-type ATP synthase subunit C domain"/>
    <property type="match status" value="2"/>
</dbReference>
<dbReference type="InterPro" id="IPR002843">
    <property type="entry name" value="ATPase_V0-cplx_csu/dsu"/>
</dbReference>
<reference evidence="4" key="1">
    <citation type="journal article" date="2016" name="Genome Announc.">
        <title>Draft Genome Sequence of the Syntrophic Lactate-Degrading Bacterium Tepidanaerobacter syntrophicus JLT.</title>
        <authorList>
            <person name="Matsuura N."/>
            <person name="Ohashi A."/>
            <person name="Tourlousse D.M."/>
            <person name="Sekiguchi Y."/>
        </authorList>
    </citation>
    <scope>NUCLEOTIDE SEQUENCE [LARGE SCALE GENOMIC DNA]</scope>
    <source>
        <strain evidence="4">JL</strain>
    </source>
</reference>
<dbReference type="Proteomes" id="UP000062160">
    <property type="component" value="Unassembled WGS sequence"/>
</dbReference>
<dbReference type="STRING" id="224999.GCA_001485475_00050"/>
<evidence type="ECO:0000313" key="4">
    <source>
        <dbReference type="EMBL" id="GAQ24067.1"/>
    </source>
</evidence>
<dbReference type="NCBIfam" id="NF002266">
    <property type="entry name" value="PRK01198.1-2"/>
    <property type="match status" value="1"/>
</dbReference>
<dbReference type="PANTHER" id="PTHR38682:SF1">
    <property type="entry name" value="V-TYPE ATP SYNTHASE SUBUNIT C"/>
    <property type="match status" value="1"/>
</dbReference>
<comment type="similarity">
    <text evidence="1">Belongs to the V-ATPase V0D/AC39 subunit family.</text>
</comment>